<reference evidence="1 2" key="1">
    <citation type="submission" date="2024-04" db="EMBL/GenBank/DDBJ databases">
        <title>Defined microbial consortia suppress multidrug-resistant proinflammatory Enterobacteriaceae via ecological control.</title>
        <authorList>
            <person name="Furuichi M."/>
            <person name="Kawaguchi T."/>
            <person name="Pust M."/>
            <person name="Yasuma K."/>
            <person name="Plichta D."/>
            <person name="Hasegawa N."/>
            <person name="Ohya T."/>
            <person name="Bhattarai S."/>
            <person name="Sasajima S."/>
            <person name="Aoto Y."/>
            <person name="Tuganbaev T."/>
            <person name="Yaginuma M."/>
            <person name="Ueda M."/>
            <person name="Okahashi N."/>
            <person name="Amafuji K."/>
            <person name="Kiridooshi Y."/>
            <person name="Sugita K."/>
            <person name="Strazar M."/>
            <person name="Skelly A."/>
            <person name="Suda W."/>
            <person name="Hattori M."/>
            <person name="Nakamoto N."/>
            <person name="Caballero S."/>
            <person name="Norman J."/>
            <person name="Olle B."/>
            <person name="Tanoue T."/>
            <person name="Arita M."/>
            <person name="Bucci V."/>
            <person name="Atarashi K."/>
            <person name="Xavier R."/>
            <person name="Honda K."/>
        </authorList>
    </citation>
    <scope>NUCLEOTIDE SEQUENCE [LARGE SCALE GENOMIC DNA]</scope>
    <source>
        <strain evidence="2">k34-0107-D12</strain>
    </source>
</reference>
<evidence type="ECO:0000313" key="1">
    <source>
        <dbReference type="EMBL" id="GAA6500771.1"/>
    </source>
</evidence>
<dbReference type="Proteomes" id="UP001600941">
    <property type="component" value="Unassembled WGS sequence"/>
</dbReference>
<sequence length="47" mass="5485">MAVKYDKLWDILKERNMMKTKLVHAAKISNNAMAKQKRTRMSDSKSS</sequence>
<dbReference type="RefSeq" id="WP_227211120.1">
    <property type="nucleotide sequence ID" value="NZ_BAABZQ010000001.1"/>
</dbReference>
<organism evidence="1 2">
    <name type="scientific">Blautia parvula</name>
    <dbReference type="NCBI Taxonomy" id="2877527"/>
    <lineage>
        <taxon>Bacteria</taxon>
        <taxon>Bacillati</taxon>
        <taxon>Bacillota</taxon>
        <taxon>Clostridia</taxon>
        <taxon>Lachnospirales</taxon>
        <taxon>Lachnospiraceae</taxon>
        <taxon>Blautia</taxon>
    </lineage>
</organism>
<protein>
    <submittedName>
        <fullName evidence="1">Uncharacterized protein</fullName>
    </submittedName>
</protein>
<keyword evidence="2" id="KW-1185">Reference proteome</keyword>
<name>A0ABQ0BW58_9FIRM</name>
<dbReference type="EMBL" id="BAABZQ010000001">
    <property type="protein sequence ID" value="GAA6500771.1"/>
    <property type="molecule type" value="Genomic_DNA"/>
</dbReference>
<proteinExistence type="predicted"/>
<accession>A0ABQ0BW58</accession>
<gene>
    <name evidence="1" type="ORF">K340107D12_35870</name>
</gene>
<evidence type="ECO:0000313" key="2">
    <source>
        <dbReference type="Proteomes" id="UP001600941"/>
    </source>
</evidence>
<comment type="caution">
    <text evidence="1">The sequence shown here is derived from an EMBL/GenBank/DDBJ whole genome shotgun (WGS) entry which is preliminary data.</text>
</comment>